<feature type="repeat" description="WD" evidence="3">
    <location>
        <begin position="134"/>
        <end position="173"/>
    </location>
</feature>
<keyword evidence="5" id="KW-0812">Transmembrane</keyword>
<evidence type="ECO:0000256" key="1">
    <source>
        <dbReference type="ARBA" id="ARBA00022574"/>
    </source>
</evidence>
<evidence type="ECO:0000313" key="7">
    <source>
        <dbReference type="Proteomes" id="UP001162131"/>
    </source>
</evidence>
<evidence type="ECO:0000256" key="4">
    <source>
        <dbReference type="SAM" id="Coils"/>
    </source>
</evidence>
<dbReference type="InterPro" id="IPR015943">
    <property type="entry name" value="WD40/YVTN_repeat-like_dom_sf"/>
</dbReference>
<keyword evidence="7" id="KW-1185">Reference proteome</keyword>
<keyword evidence="5" id="KW-1133">Transmembrane helix</keyword>
<evidence type="ECO:0008006" key="8">
    <source>
        <dbReference type="Google" id="ProtNLM"/>
    </source>
</evidence>
<comment type="caution">
    <text evidence="6">The sequence shown here is derived from an EMBL/GenBank/DDBJ whole genome shotgun (WGS) entry which is preliminary data.</text>
</comment>
<dbReference type="AlphaFoldDB" id="A0AAU9KJW0"/>
<dbReference type="PROSITE" id="PS50082">
    <property type="entry name" value="WD_REPEATS_2"/>
    <property type="match status" value="2"/>
</dbReference>
<dbReference type="SMART" id="SM00320">
    <property type="entry name" value="WD40"/>
    <property type="match status" value="10"/>
</dbReference>
<dbReference type="EMBL" id="CAJZBQ010000063">
    <property type="protein sequence ID" value="CAG9336065.1"/>
    <property type="molecule type" value="Genomic_DNA"/>
</dbReference>
<proteinExistence type="predicted"/>
<feature type="transmembrane region" description="Helical" evidence="5">
    <location>
        <begin position="853"/>
        <end position="872"/>
    </location>
</feature>
<dbReference type="Gene3D" id="2.130.10.10">
    <property type="entry name" value="YVTN repeat-like/Quinoprotein amine dehydrogenase"/>
    <property type="match status" value="3"/>
</dbReference>
<evidence type="ECO:0000256" key="5">
    <source>
        <dbReference type="SAM" id="Phobius"/>
    </source>
</evidence>
<evidence type="ECO:0000313" key="6">
    <source>
        <dbReference type="EMBL" id="CAG9336065.1"/>
    </source>
</evidence>
<reference evidence="6" key="1">
    <citation type="submission" date="2021-09" db="EMBL/GenBank/DDBJ databases">
        <authorList>
            <consortium name="AG Swart"/>
            <person name="Singh M."/>
            <person name="Singh A."/>
            <person name="Seah K."/>
            <person name="Emmerich C."/>
        </authorList>
    </citation>
    <scope>NUCLEOTIDE SEQUENCE</scope>
    <source>
        <strain evidence="6">ATCC30299</strain>
    </source>
</reference>
<evidence type="ECO:0000256" key="2">
    <source>
        <dbReference type="ARBA" id="ARBA00022737"/>
    </source>
</evidence>
<sequence>MSDSPDLDLQNPLRRSYKTLDEAVDKKQRKKAYSDHFTAVYNIFFQALPDQLKASSKGCVFAISDNEETLISGNSYGNISIINRKSKEILYEKLAFSSKVLKLLVENGHLCCIVAGLNSIFILDKNTLESELSLEGHSGQVTDIIIHQKKLYSTGEDFTLRAWDTTNWSSLKTLFQMDCKGNSLDISSDGKFLACGNSSKSIILYEFEKNETFSLQSDINQEIYAVKFAENFKYLASAGNAGKIEIWNTGFWDLKFYIDIECIGSSLKFIRNDEFIIAGCSDGFVKCWRLFDQKLFSLENHKGAITSFYVSKSEKYIISSAEDRVFLTSKIPDLQEEVLHGHKGTINYVFYSKENDLIISAQSNGIVIFWNSVKKTMVKEVDYNCNFTLIIMCPDETCLVCATDDCRVFIINLDSYEIDNMTIREKYEISAMKITPNSEILIIGNVLGQLKLINFNDLSEIRIIKKMSLGITSIDSDNKFFYAGSLDGKVLMENLEDENDVYVFPGKSQITCLSLSPCRKRLYAGSGNNLNIWSTKTKEKLMLIEMGAEVKNIYFKYLDYFMTFSSDSMVKIWSQRDYTLISSMPLNSNTKGLILLPKEKYMITTQNNHLLMHNNPWSSNSISTIGDEKHKPEFMKYLVSITEQTSKTHKSEMDSYLIAPYFINALHFYAYYNMKDHLLEALNYGSPLFMSKYGYSPLTISLDLMHDDCTIIILNHIKKALRENIHTGYLLENALLEINLRGFNNINKLYDSMLTASSYKNLPKFCNAYSKLPAVIHSKYIEVSPNKFPISYKNKDISIIFQQSTTRFSLENGSVESMNFISSLIKSPNNRVFTSEVVKYILHEKWRVVRWSLYLHALIYIHYLALLSTYAVGFQNDVFFASLILTANFILILPEIYKILTTGISYWLSVMNNVDVWRFIMCTLYCSFVFKDIHEEYKRSWLIFLVLFSWIRGIGLFALFEQTRFLVNMIKTVIIEMLAFFVVLAYSTLAFAFFEHAIEDSDTSDEFFDYLLASYMFTLGDFGDGDYSDTEWIIVILVSILNSMILLNFLISIIFNTFGKVQEEKDAVSQRELAKIILEGESIQFWKRKSKPKYLQVCKSNFGDIDGESDKLKKYRKEIIDAVKETSEEIKNSKGEIIEYVERSKINSENDLQKNFEMLEKRLMENMEKKFGEIMERIEKKG</sequence>
<dbReference type="InterPro" id="IPR001680">
    <property type="entry name" value="WD40_rpt"/>
</dbReference>
<dbReference type="PROSITE" id="PS50294">
    <property type="entry name" value="WD_REPEATS_REGION"/>
    <property type="match status" value="1"/>
</dbReference>
<dbReference type="Pfam" id="PF00400">
    <property type="entry name" value="WD40"/>
    <property type="match status" value="3"/>
</dbReference>
<protein>
    <recommendedName>
        <fullName evidence="8">Ion transport domain-containing protein</fullName>
    </recommendedName>
</protein>
<dbReference type="InterPro" id="IPR036322">
    <property type="entry name" value="WD40_repeat_dom_sf"/>
</dbReference>
<dbReference type="SUPFAM" id="SSF50978">
    <property type="entry name" value="WD40 repeat-like"/>
    <property type="match status" value="2"/>
</dbReference>
<name>A0AAU9KJW0_9CILI</name>
<keyword evidence="2" id="KW-0677">Repeat</keyword>
<dbReference type="PANTHER" id="PTHR19857">
    <property type="entry name" value="MITOCHONDRIAL DIVISION PROTEIN 1-RELATED"/>
    <property type="match status" value="1"/>
</dbReference>
<feature type="transmembrane region" description="Helical" evidence="5">
    <location>
        <begin position="1032"/>
        <end position="1055"/>
    </location>
</feature>
<feature type="repeat" description="WD" evidence="3">
    <location>
        <begin position="339"/>
        <end position="380"/>
    </location>
</feature>
<organism evidence="6 7">
    <name type="scientific">Blepharisma stoltei</name>
    <dbReference type="NCBI Taxonomy" id="1481888"/>
    <lineage>
        <taxon>Eukaryota</taxon>
        <taxon>Sar</taxon>
        <taxon>Alveolata</taxon>
        <taxon>Ciliophora</taxon>
        <taxon>Postciliodesmatophora</taxon>
        <taxon>Heterotrichea</taxon>
        <taxon>Heterotrichida</taxon>
        <taxon>Blepharismidae</taxon>
        <taxon>Blepharisma</taxon>
    </lineage>
</organism>
<keyword evidence="1 3" id="KW-0853">WD repeat</keyword>
<feature type="transmembrane region" description="Helical" evidence="5">
    <location>
        <begin position="878"/>
        <end position="897"/>
    </location>
</feature>
<dbReference type="InterPro" id="IPR051179">
    <property type="entry name" value="WD_repeat_multifunction"/>
</dbReference>
<keyword evidence="5" id="KW-0472">Membrane</keyword>
<dbReference type="Proteomes" id="UP001162131">
    <property type="component" value="Unassembled WGS sequence"/>
</dbReference>
<feature type="coiled-coil region" evidence="4">
    <location>
        <begin position="1105"/>
        <end position="1169"/>
    </location>
</feature>
<keyword evidence="4" id="KW-0175">Coiled coil</keyword>
<evidence type="ECO:0000256" key="3">
    <source>
        <dbReference type="PROSITE-ProRule" id="PRU00221"/>
    </source>
</evidence>
<feature type="transmembrane region" description="Helical" evidence="5">
    <location>
        <begin position="942"/>
        <end position="960"/>
    </location>
</feature>
<gene>
    <name evidence="6" type="ORF">BSTOLATCC_MIC65372</name>
</gene>
<feature type="transmembrane region" description="Helical" evidence="5">
    <location>
        <begin position="972"/>
        <end position="994"/>
    </location>
</feature>
<accession>A0AAU9KJW0</accession>